<dbReference type="AlphaFoldDB" id="M8BMI7"/>
<reference evidence="1" key="1">
    <citation type="submission" date="2015-06" db="UniProtKB">
        <authorList>
            <consortium name="EnsemblPlants"/>
        </authorList>
    </citation>
    <scope>IDENTIFICATION</scope>
</reference>
<dbReference type="EnsemblPlants" id="EMT23043">
    <property type="protein sequence ID" value="EMT23043"/>
    <property type="gene ID" value="F775_43100"/>
</dbReference>
<organism evidence="1">
    <name type="scientific">Aegilops tauschii</name>
    <name type="common">Tausch's goatgrass</name>
    <name type="synonym">Aegilops squarrosa</name>
    <dbReference type="NCBI Taxonomy" id="37682"/>
    <lineage>
        <taxon>Eukaryota</taxon>
        <taxon>Viridiplantae</taxon>
        <taxon>Streptophyta</taxon>
        <taxon>Embryophyta</taxon>
        <taxon>Tracheophyta</taxon>
        <taxon>Spermatophyta</taxon>
        <taxon>Magnoliopsida</taxon>
        <taxon>Liliopsida</taxon>
        <taxon>Poales</taxon>
        <taxon>Poaceae</taxon>
        <taxon>BOP clade</taxon>
        <taxon>Pooideae</taxon>
        <taxon>Triticodae</taxon>
        <taxon>Triticeae</taxon>
        <taxon>Triticinae</taxon>
        <taxon>Aegilops</taxon>
    </lineage>
</organism>
<protein>
    <submittedName>
        <fullName evidence="1">Uncharacterized protein</fullName>
    </submittedName>
</protein>
<proteinExistence type="predicted"/>
<sequence>MEGKKERVMAAAVCVLVILLSARRLPVGVADASSTFCNYYLGCFQFDPECSGEGWQRCMITAAP</sequence>
<accession>M8BMI7</accession>
<name>M8BMI7_AEGTA</name>
<evidence type="ECO:0000313" key="1">
    <source>
        <dbReference type="EnsemblPlants" id="EMT23043"/>
    </source>
</evidence>